<organism evidence="2 3">
    <name type="scientific">Chionoecetes opilio</name>
    <name type="common">Atlantic snow crab</name>
    <name type="synonym">Cancer opilio</name>
    <dbReference type="NCBI Taxonomy" id="41210"/>
    <lineage>
        <taxon>Eukaryota</taxon>
        <taxon>Metazoa</taxon>
        <taxon>Ecdysozoa</taxon>
        <taxon>Arthropoda</taxon>
        <taxon>Crustacea</taxon>
        <taxon>Multicrustacea</taxon>
        <taxon>Malacostraca</taxon>
        <taxon>Eumalacostraca</taxon>
        <taxon>Eucarida</taxon>
        <taxon>Decapoda</taxon>
        <taxon>Pleocyemata</taxon>
        <taxon>Brachyura</taxon>
        <taxon>Eubrachyura</taxon>
        <taxon>Majoidea</taxon>
        <taxon>Majidae</taxon>
        <taxon>Chionoecetes</taxon>
    </lineage>
</organism>
<accession>A0A8J5CMH2</accession>
<comment type="caution">
    <text evidence="2">The sequence shown here is derived from an EMBL/GenBank/DDBJ whole genome shotgun (WGS) entry which is preliminary data.</text>
</comment>
<name>A0A8J5CMH2_CHIOP</name>
<sequence length="172" mass="18466">MTRAEMLKRVTGPGERAVLVHYNRVPPGPRIRHTYGAGHQWSIDTIFGHARLGTYDHAIKAWRSILGAHGGRQGRVETPAAGSGRVGTAAWSNLPPYHNATRYTPSPASHQPLSSNSGQRPGSIAPHLLQDQGERPWVCPRATFGAWATSVETTAALRLGGTHSGTLCTPPL</sequence>
<dbReference type="EMBL" id="JACEEZ010005088">
    <property type="protein sequence ID" value="KAG0725898.1"/>
    <property type="molecule type" value="Genomic_DNA"/>
</dbReference>
<feature type="region of interest" description="Disordered" evidence="1">
    <location>
        <begin position="97"/>
        <end position="127"/>
    </location>
</feature>
<evidence type="ECO:0000313" key="2">
    <source>
        <dbReference type="EMBL" id="KAG0725898.1"/>
    </source>
</evidence>
<feature type="compositionally biased region" description="Polar residues" evidence="1">
    <location>
        <begin position="101"/>
        <end position="120"/>
    </location>
</feature>
<protein>
    <submittedName>
        <fullName evidence="2">Uncharacterized protein</fullName>
    </submittedName>
</protein>
<gene>
    <name evidence="2" type="ORF">GWK47_037680</name>
</gene>
<proteinExistence type="predicted"/>
<reference evidence="2" key="1">
    <citation type="submission" date="2020-07" db="EMBL/GenBank/DDBJ databases">
        <title>The High-quality genome of the commercially important snow crab, Chionoecetes opilio.</title>
        <authorList>
            <person name="Jeong J.-H."/>
            <person name="Ryu S."/>
        </authorList>
    </citation>
    <scope>NUCLEOTIDE SEQUENCE</scope>
    <source>
        <strain evidence="2">MADBK_172401_WGS</strain>
        <tissue evidence="2">Digestive gland</tissue>
    </source>
</reference>
<evidence type="ECO:0000256" key="1">
    <source>
        <dbReference type="SAM" id="MobiDB-lite"/>
    </source>
</evidence>
<dbReference type="AlphaFoldDB" id="A0A8J5CMH2"/>
<evidence type="ECO:0000313" key="3">
    <source>
        <dbReference type="Proteomes" id="UP000770661"/>
    </source>
</evidence>
<keyword evidence="3" id="KW-1185">Reference proteome</keyword>
<dbReference type="Proteomes" id="UP000770661">
    <property type="component" value="Unassembled WGS sequence"/>
</dbReference>